<dbReference type="RefSeq" id="WP_175552309.1">
    <property type="nucleotide sequence ID" value="NZ_FQVL01000003.1"/>
</dbReference>
<reference evidence="2 3" key="1">
    <citation type="submission" date="2016-11" db="EMBL/GenBank/DDBJ databases">
        <authorList>
            <person name="Jaros S."/>
            <person name="Januszkiewicz K."/>
            <person name="Wedrychowicz H."/>
        </authorList>
    </citation>
    <scope>NUCLEOTIDE SEQUENCE [LARGE SCALE GENOMIC DNA]</scope>
    <source>
        <strain evidence="2 3">DSM 44666</strain>
    </source>
</reference>
<proteinExistence type="predicted"/>
<protein>
    <submittedName>
        <fullName evidence="2">Uncharacterized protein</fullName>
    </submittedName>
</protein>
<keyword evidence="3" id="KW-1185">Reference proteome</keyword>
<evidence type="ECO:0000256" key="1">
    <source>
        <dbReference type="SAM" id="MobiDB-lite"/>
    </source>
</evidence>
<organism evidence="2 3">
    <name type="scientific">Seinonella peptonophila</name>
    <dbReference type="NCBI Taxonomy" id="112248"/>
    <lineage>
        <taxon>Bacteria</taxon>
        <taxon>Bacillati</taxon>
        <taxon>Bacillota</taxon>
        <taxon>Bacilli</taxon>
        <taxon>Bacillales</taxon>
        <taxon>Thermoactinomycetaceae</taxon>
        <taxon>Seinonella</taxon>
    </lineage>
</organism>
<sequence length="54" mass="6329">MDLKAIRESFLKGKKEFEERQKKSNLLIEPDNVNEKKNNDPQTPQRNEQGEDGN</sequence>
<evidence type="ECO:0000313" key="2">
    <source>
        <dbReference type="EMBL" id="SHE76748.1"/>
    </source>
</evidence>
<name>A0A1M4W661_9BACL</name>
<dbReference type="EMBL" id="FQVL01000003">
    <property type="protein sequence ID" value="SHE76748.1"/>
    <property type="molecule type" value="Genomic_DNA"/>
</dbReference>
<feature type="region of interest" description="Disordered" evidence="1">
    <location>
        <begin position="16"/>
        <end position="54"/>
    </location>
</feature>
<gene>
    <name evidence="2" type="ORF">SAMN05444392_10357</name>
</gene>
<dbReference type="Proteomes" id="UP000184476">
    <property type="component" value="Unassembled WGS sequence"/>
</dbReference>
<dbReference type="AlphaFoldDB" id="A0A1M4W661"/>
<evidence type="ECO:0000313" key="3">
    <source>
        <dbReference type="Proteomes" id="UP000184476"/>
    </source>
</evidence>
<accession>A0A1M4W661</accession>